<dbReference type="AlphaFoldDB" id="A0A1G9B918"/>
<evidence type="ECO:0000313" key="2">
    <source>
        <dbReference type="Proteomes" id="UP000326500"/>
    </source>
</evidence>
<gene>
    <name evidence="1" type="ORF">SAMN04488571_10868</name>
</gene>
<dbReference type="CDD" id="cd10931">
    <property type="entry name" value="CE4_u7"/>
    <property type="match status" value="1"/>
</dbReference>
<protein>
    <submittedName>
        <fullName evidence="1">Peptidoglycan/xylan/chitin deacetylase, PgdA/CDA1 family</fullName>
    </submittedName>
</protein>
<dbReference type="STRING" id="2200.GCA_001571405_01230"/>
<evidence type="ECO:0000313" key="1">
    <source>
        <dbReference type="EMBL" id="SDK35963.1"/>
    </source>
</evidence>
<reference evidence="1 2" key="1">
    <citation type="submission" date="2016-10" db="EMBL/GenBank/DDBJ databases">
        <authorList>
            <person name="Varghese N."/>
            <person name="Submissions S."/>
        </authorList>
    </citation>
    <scope>NUCLEOTIDE SEQUENCE [LARGE SCALE GENOMIC DNA]</scope>
    <source>
        <strain evidence="1 2">DSM 2373</strain>
    </source>
</reference>
<name>A0A1G9B918_9EURY</name>
<dbReference type="SUPFAM" id="SSF88713">
    <property type="entry name" value="Glycoside hydrolase/deacetylase"/>
    <property type="match status" value="1"/>
</dbReference>
<dbReference type="InterPro" id="IPR011330">
    <property type="entry name" value="Glyco_hydro/deAcase_b/a-brl"/>
</dbReference>
<keyword evidence="2" id="KW-1185">Reference proteome</keyword>
<dbReference type="Gene3D" id="3.20.20.370">
    <property type="entry name" value="Glycoside hydrolase/deacetylase"/>
    <property type="match status" value="1"/>
</dbReference>
<proteinExistence type="predicted"/>
<dbReference type="EMBL" id="FNFT01000008">
    <property type="protein sequence ID" value="SDK35963.1"/>
    <property type="molecule type" value="Genomic_DNA"/>
</dbReference>
<sequence length="421" mass="49886">MRRGSWLQRIDLFRQDNEIWELFTRKEEYDGCSRDCYDRFPYYRSRHRDIFVPRASEMLMENGYYCEYPDDQPFAICLTHDIDTVYRPLHSKVYEIVCALKHRDFAQAGCIVPQLCSKKRPEWNFSEIVDLEESYGACSSFYFLALEKGDEDYTYAIEDLEREMCMLQDRGWEIGLHGGGEAYRDSERLQREKRHLEKVLNRTVYGYRNHFLKFRVPDTWELLERAGFRYDTTLGYPDCVGFRNGMCHPFHPFNLNTNRRMEILEIPLTIMDQTLFSYMRLNMEQAWTLTKGLLETVEKHNGVITILWHNTYMTGAPLRFYSKILKYGRERGAWMTNCKEIETWWQKGGMRSPHEIQRHRSPPPFAYLSPDDISASLPVSPIIEGDLTVLSKQRVCEREHTPTIFTRLLQNKGSAAKGQKR</sequence>
<dbReference type="Proteomes" id="UP000326500">
    <property type="component" value="Unassembled WGS sequence"/>
</dbReference>
<accession>A0A1G9B918</accession>
<dbReference type="GO" id="GO:0005975">
    <property type="term" value="P:carbohydrate metabolic process"/>
    <property type="evidence" value="ECO:0007669"/>
    <property type="project" value="InterPro"/>
</dbReference>
<organism evidence="1 2">
    <name type="scientific">Methanoculleus thermophilus</name>
    <dbReference type="NCBI Taxonomy" id="2200"/>
    <lineage>
        <taxon>Archaea</taxon>
        <taxon>Methanobacteriati</taxon>
        <taxon>Methanobacteriota</taxon>
        <taxon>Stenosarchaea group</taxon>
        <taxon>Methanomicrobia</taxon>
        <taxon>Methanomicrobiales</taxon>
        <taxon>Methanomicrobiaceae</taxon>
        <taxon>Methanoculleus</taxon>
    </lineage>
</organism>